<dbReference type="Gene3D" id="1.10.287.770">
    <property type="entry name" value="YojJ-like"/>
    <property type="match status" value="1"/>
</dbReference>
<dbReference type="AlphaFoldDB" id="A0AAD9MVG2"/>
<dbReference type="InterPro" id="IPR016187">
    <property type="entry name" value="CTDL_fold"/>
</dbReference>
<dbReference type="PANTHER" id="PTHR11690">
    <property type="entry name" value="AMILORIDE-SENSITIVE SODIUM CHANNEL-RELATED"/>
    <property type="match status" value="1"/>
</dbReference>
<dbReference type="Proteomes" id="UP001208570">
    <property type="component" value="Unassembled WGS sequence"/>
</dbReference>
<comment type="subcellular location">
    <subcellularLocation>
        <location evidence="1">Membrane</location>
        <topology evidence="1">Multi-pass membrane protein</topology>
    </subcellularLocation>
</comment>
<keyword evidence="3 11" id="KW-0894">Sodium channel</keyword>
<keyword evidence="2 11" id="KW-0813">Transport</keyword>
<dbReference type="PANTHER" id="PTHR11690:SF248">
    <property type="entry name" value="PICKPOCKET 17, ISOFORM A"/>
    <property type="match status" value="1"/>
</dbReference>
<evidence type="ECO:0000256" key="5">
    <source>
        <dbReference type="ARBA" id="ARBA00022989"/>
    </source>
</evidence>
<feature type="transmembrane region" description="Helical" evidence="12">
    <location>
        <begin position="545"/>
        <end position="569"/>
    </location>
</feature>
<feature type="transmembrane region" description="Helical" evidence="12">
    <location>
        <begin position="52"/>
        <end position="72"/>
    </location>
</feature>
<protein>
    <recommendedName>
        <fullName evidence="15">Amiloride-sensitive sodium channel</fullName>
    </recommendedName>
</protein>
<evidence type="ECO:0000256" key="9">
    <source>
        <dbReference type="ARBA" id="ARBA00023201"/>
    </source>
</evidence>
<evidence type="ECO:0000256" key="11">
    <source>
        <dbReference type="RuleBase" id="RU000679"/>
    </source>
</evidence>
<keyword evidence="6" id="KW-0915">Sodium</keyword>
<evidence type="ECO:0000256" key="3">
    <source>
        <dbReference type="ARBA" id="ARBA00022461"/>
    </source>
</evidence>
<gene>
    <name evidence="13" type="ORF">LSH36_579g05092</name>
</gene>
<organism evidence="13 14">
    <name type="scientific">Paralvinella palmiformis</name>
    <dbReference type="NCBI Taxonomy" id="53620"/>
    <lineage>
        <taxon>Eukaryota</taxon>
        <taxon>Metazoa</taxon>
        <taxon>Spiralia</taxon>
        <taxon>Lophotrochozoa</taxon>
        <taxon>Annelida</taxon>
        <taxon>Polychaeta</taxon>
        <taxon>Sedentaria</taxon>
        <taxon>Canalipalpata</taxon>
        <taxon>Terebellida</taxon>
        <taxon>Terebelliformia</taxon>
        <taxon>Alvinellidae</taxon>
        <taxon>Paralvinella</taxon>
    </lineage>
</organism>
<evidence type="ECO:0000256" key="10">
    <source>
        <dbReference type="ARBA" id="ARBA00023303"/>
    </source>
</evidence>
<evidence type="ECO:0000256" key="6">
    <source>
        <dbReference type="ARBA" id="ARBA00023053"/>
    </source>
</evidence>
<evidence type="ECO:0000256" key="1">
    <source>
        <dbReference type="ARBA" id="ARBA00004141"/>
    </source>
</evidence>
<evidence type="ECO:0000313" key="13">
    <source>
        <dbReference type="EMBL" id="KAK2146920.1"/>
    </source>
</evidence>
<evidence type="ECO:0000256" key="7">
    <source>
        <dbReference type="ARBA" id="ARBA00023065"/>
    </source>
</evidence>
<dbReference type="GO" id="GO:0015280">
    <property type="term" value="F:ligand-gated sodium channel activity"/>
    <property type="evidence" value="ECO:0007669"/>
    <property type="project" value="TreeGrafter"/>
</dbReference>
<dbReference type="SUPFAM" id="SSF56436">
    <property type="entry name" value="C-type lectin-like"/>
    <property type="match status" value="1"/>
</dbReference>
<evidence type="ECO:0000256" key="8">
    <source>
        <dbReference type="ARBA" id="ARBA00023136"/>
    </source>
</evidence>
<keyword evidence="10 11" id="KW-0407">Ion channel</keyword>
<dbReference type="Gene3D" id="2.60.470.10">
    <property type="entry name" value="Acid-sensing ion channels like domains"/>
    <property type="match status" value="1"/>
</dbReference>
<evidence type="ECO:0000256" key="12">
    <source>
        <dbReference type="SAM" id="Phobius"/>
    </source>
</evidence>
<dbReference type="Pfam" id="PF00858">
    <property type="entry name" value="ASC"/>
    <property type="match status" value="1"/>
</dbReference>
<sequence>MDPDTAAPPTVRTNNCPKKHTSKARLQNLLAQSSIHGLSRLHQSQSRGRRTIWWLTILIILVLVGYHLSILINDFMAHETDVDVKRAETRTLEFPAVTVCNANPVKKSALERLAPYNHLLRELLDLEVYGRTEPGLTLDSWISYESSERRQFYLSTMSSRYHQAEINCRRMGATLVNITTINMALDFRHAIGADFYLNIDSLQTDGVAEGRETPNFQKAESVTRILANLPEDEKMSIGHQVNDLIFYCRYNGRKCNVSAVFQHFSNPFLGNCYTFNADMRSLPATKLLAPMSGRRHALELGINIEQDDILRAAGGVPGAVFLIHSKHSTPFPEDRGIVLKPGLYNGIGMRVVEMYRLSYPYGECLTLDIDATERDAYISEPDASYSRLGCMKTCYQRYMIEICRCALPYYPRYGKPFGGRNVPLCHADNAKQQLCQKQVDLALAQNQLDCDCPDPCHEVVYVSHQSAVRWPMMKRMESTVADLKMSFPKQFGVTSDESSRDADRKVLTSNFLKAAIFYEDIHHEIISETPAYTVFQFVGDVGGMMALWIGLSALGVIQIIEFVLMEIFFKANHVFSAKVQDTVPDKVML</sequence>
<dbReference type="EMBL" id="JAODUP010000579">
    <property type="protein sequence ID" value="KAK2146920.1"/>
    <property type="molecule type" value="Genomic_DNA"/>
</dbReference>
<accession>A0AAD9MVG2</accession>
<reference evidence="13" key="1">
    <citation type="journal article" date="2023" name="Mol. Biol. Evol.">
        <title>Third-Generation Sequencing Reveals the Adaptive Role of the Epigenome in Three Deep-Sea Polychaetes.</title>
        <authorList>
            <person name="Perez M."/>
            <person name="Aroh O."/>
            <person name="Sun Y."/>
            <person name="Lan Y."/>
            <person name="Juniper S.K."/>
            <person name="Young C.R."/>
            <person name="Angers B."/>
            <person name="Qian P.Y."/>
        </authorList>
    </citation>
    <scope>NUCLEOTIDE SEQUENCE</scope>
    <source>
        <strain evidence="13">P08H-3</strain>
    </source>
</reference>
<evidence type="ECO:0000256" key="4">
    <source>
        <dbReference type="ARBA" id="ARBA00022692"/>
    </source>
</evidence>
<keyword evidence="14" id="KW-1185">Reference proteome</keyword>
<keyword evidence="4 11" id="KW-0812">Transmembrane</keyword>
<evidence type="ECO:0000256" key="2">
    <source>
        <dbReference type="ARBA" id="ARBA00022448"/>
    </source>
</evidence>
<proteinExistence type="inferred from homology"/>
<dbReference type="InterPro" id="IPR001873">
    <property type="entry name" value="ENaC"/>
</dbReference>
<name>A0AAD9MVG2_9ANNE</name>
<dbReference type="GO" id="GO:0005886">
    <property type="term" value="C:plasma membrane"/>
    <property type="evidence" value="ECO:0007669"/>
    <property type="project" value="TreeGrafter"/>
</dbReference>
<comment type="caution">
    <text evidence="13">The sequence shown here is derived from an EMBL/GenBank/DDBJ whole genome shotgun (WGS) entry which is preliminary data.</text>
</comment>
<dbReference type="PRINTS" id="PR01078">
    <property type="entry name" value="AMINACHANNEL"/>
</dbReference>
<evidence type="ECO:0008006" key="15">
    <source>
        <dbReference type="Google" id="ProtNLM"/>
    </source>
</evidence>
<keyword evidence="7 11" id="KW-0406">Ion transport</keyword>
<keyword evidence="8 12" id="KW-0472">Membrane</keyword>
<comment type="similarity">
    <text evidence="11">Belongs to the amiloride-sensitive sodium channel (TC 1.A.6) family.</text>
</comment>
<keyword evidence="9 11" id="KW-0739">Sodium transport</keyword>
<keyword evidence="5 12" id="KW-1133">Transmembrane helix</keyword>
<evidence type="ECO:0000313" key="14">
    <source>
        <dbReference type="Proteomes" id="UP001208570"/>
    </source>
</evidence>